<protein>
    <submittedName>
        <fullName evidence="1">Uncharacterized protein</fullName>
    </submittedName>
</protein>
<keyword evidence="2" id="KW-1185">Reference proteome</keyword>
<dbReference type="EMBL" id="HE577327">
    <property type="protein sequence ID" value="CCC98660.1"/>
    <property type="molecule type" value="Genomic_DNA"/>
</dbReference>
<proteinExistence type="predicted"/>
<name>A0A9P1JS03_9PROT</name>
<gene>
    <name evidence="1" type="ORF">AZOBR_150078</name>
</gene>
<evidence type="ECO:0000313" key="1">
    <source>
        <dbReference type="EMBL" id="CCC98660.1"/>
    </source>
</evidence>
<accession>A0A9P1JS03</accession>
<organism evidence="1 2">
    <name type="scientific">Azospirillum baldaniorum</name>
    <dbReference type="NCBI Taxonomy" id="1064539"/>
    <lineage>
        <taxon>Bacteria</taxon>
        <taxon>Pseudomonadati</taxon>
        <taxon>Pseudomonadota</taxon>
        <taxon>Alphaproteobacteria</taxon>
        <taxon>Rhodospirillales</taxon>
        <taxon>Azospirillaceae</taxon>
        <taxon>Azospirillum</taxon>
    </lineage>
</organism>
<dbReference type="KEGG" id="abs:AZOBR_150078"/>
<dbReference type="Proteomes" id="UP000007319">
    <property type="component" value="Chromosome"/>
</dbReference>
<sequence>MQGEENKPSPAERGRVGWGADATTFPALTICLPFSSD</sequence>
<evidence type="ECO:0000313" key="2">
    <source>
        <dbReference type="Proteomes" id="UP000007319"/>
    </source>
</evidence>
<dbReference type="AlphaFoldDB" id="A0A9P1JS03"/>
<reference evidence="1 2" key="1">
    <citation type="journal article" date="2011" name="PLoS Genet.">
        <title>Azospirillum genomes reveal transition of bacteria from aquatic to terrestrial environments.</title>
        <authorList>
            <person name="Wisniewski-Dye F."/>
            <person name="Borziak K."/>
            <person name="Khalsa-Moyers G."/>
            <person name="Alexandre G."/>
            <person name="Sukharnikov L.O."/>
            <person name="Wuichet K."/>
            <person name="Hurst G.B."/>
            <person name="McDonald W.H."/>
            <person name="Robertson J.S."/>
            <person name="Barbe V."/>
            <person name="Calteau A."/>
            <person name="Rouy Z."/>
            <person name="Mangenot S."/>
            <person name="Prigent-Combaret C."/>
            <person name="Normand P."/>
            <person name="Boyer M."/>
            <person name="Siguier P."/>
            <person name="Dessaux Y."/>
            <person name="Elmerich C."/>
            <person name="Condemine G."/>
            <person name="Krishnen G."/>
            <person name="Kennedy I."/>
            <person name="Paterson A.H."/>
            <person name="Gonzalez V."/>
            <person name="Mavingui P."/>
            <person name="Zhulin I.B."/>
        </authorList>
    </citation>
    <scope>NUCLEOTIDE SEQUENCE [LARGE SCALE GENOMIC DNA]</scope>
    <source>
        <strain evidence="1 2">Sp245</strain>
    </source>
</reference>